<dbReference type="EMBL" id="JAMDGZ010000018">
    <property type="protein sequence ID" value="MDD1013867.1"/>
    <property type="molecule type" value="Genomic_DNA"/>
</dbReference>
<dbReference type="Gene3D" id="3.40.91.30">
    <property type="match status" value="1"/>
</dbReference>
<organism evidence="1 2">
    <name type="scientific">Pseudomonas rubra</name>
    <dbReference type="NCBI Taxonomy" id="2942627"/>
    <lineage>
        <taxon>Bacteria</taxon>
        <taxon>Pseudomonadati</taxon>
        <taxon>Pseudomonadota</taxon>
        <taxon>Gammaproteobacteria</taxon>
        <taxon>Pseudomonadales</taxon>
        <taxon>Pseudomonadaceae</taxon>
        <taxon>Pseudomonas</taxon>
    </lineage>
</organism>
<protein>
    <submittedName>
        <fullName evidence="1">Endodeoxyribonuclease</fullName>
    </submittedName>
</protein>
<dbReference type="SUPFAM" id="SSF52980">
    <property type="entry name" value="Restriction endonuclease-like"/>
    <property type="match status" value="1"/>
</dbReference>
<dbReference type="Pfam" id="PF05367">
    <property type="entry name" value="Phage_endo_I"/>
    <property type="match status" value="1"/>
</dbReference>
<comment type="caution">
    <text evidence="1">The sequence shown here is derived from an EMBL/GenBank/DDBJ whole genome shotgun (WGS) entry which is preliminary data.</text>
</comment>
<proteinExistence type="predicted"/>
<accession>A0ABT5P6S8</accession>
<evidence type="ECO:0000313" key="2">
    <source>
        <dbReference type="Proteomes" id="UP001148184"/>
    </source>
</evidence>
<dbReference type="RefSeq" id="WP_273892634.1">
    <property type="nucleotide sequence ID" value="NZ_JAMDGP010000015.1"/>
</dbReference>
<dbReference type="InterPro" id="IPR008029">
    <property type="entry name" value="Phage_T7_Gp3_endoDNaseI"/>
</dbReference>
<name>A0ABT5P6S8_9PSED</name>
<dbReference type="CDD" id="cd22324">
    <property type="entry name" value="Endonuclease_I"/>
    <property type="match status" value="1"/>
</dbReference>
<gene>
    <name evidence="1" type="ORF">M5G17_09265</name>
</gene>
<evidence type="ECO:0000313" key="1">
    <source>
        <dbReference type="EMBL" id="MDD1013867.1"/>
    </source>
</evidence>
<reference evidence="1 2" key="1">
    <citation type="submission" date="2022-05" db="EMBL/GenBank/DDBJ databases">
        <title>Novel Pseudomonas spp. Isolated from a Rainbow Trout Aquaculture Facility.</title>
        <authorList>
            <person name="Testerman T."/>
            <person name="Graf J."/>
        </authorList>
    </citation>
    <scope>NUCLEOTIDE SEQUENCE [LARGE SCALE GENOMIC DNA]</scope>
    <source>
        <strain evidence="1 2">ID1025</strain>
    </source>
</reference>
<keyword evidence="2" id="KW-1185">Reference proteome</keyword>
<dbReference type="Proteomes" id="UP001148184">
    <property type="component" value="Unassembled WGS sequence"/>
</dbReference>
<dbReference type="InterPro" id="IPR011335">
    <property type="entry name" value="Restrct_endonuc-II-like"/>
</dbReference>
<sequence>MAGFGRYTGPRRTPQSAFRSGLEEKNSELLDKHGVPYTFEQHWITYMIPAREAKYLPDFILGNGIIIECKGIWEVDDRKKHLLLREQYPDLDIRLVFSSSKAKLYKGSPTTYGAWCEKHGIQFADKLVPLAWMKEKRKQIPEGVLKTKGA</sequence>